<keyword evidence="6" id="KW-0804">Transcription</keyword>
<dbReference type="InterPro" id="IPR020479">
    <property type="entry name" value="HD_metazoa"/>
</dbReference>
<dbReference type="Proteomes" id="UP000264800">
    <property type="component" value="Unplaced"/>
</dbReference>
<dbReference type="PROSITE" id="PS00027">
    <property type="entry name" value="HOMEOBOX_1"/>
    <property type="match status" value="1"/>
</dbReference>
<dbReference type="CTD" id="58046"/>
<evidence type="ECO:0000256" key="4">
    <source>
        <dbReference type="ARBA" id="ARBA00023125"/>
    </source>
</evidence>
<evidence type="ECO:0000313" key="13">
    <source>
        <dbReference type="Proteomes" id="UP000264800"/>
    </source>
</evidence>
<feature type="region of interest" description="Disordered" evidence="10">
    <location>
        <begin position="81"/>
        <end position="141"/>
    </location>
</feature>
<feature type="compositionally biased region" description="Pro residues" evidence="10">
    <location>
        <begin position="83"/>
        <end position="95"/>
    </location>
</feature>
<protein>
    <submittedName>
        <fullName evidence="12">Homeobox protein Hox-C1a</fullName>
    </submittedName>
</protein>
<dbReference type="KEGG" id="kmr:108235211"/>
<dbReference type="PRINTS" id="PR00024">
    <property type="entry name" value="HOMEOBOX"/>
</dbReference>
<organism evidence="12 13">
    <name type="scientific">Kryptolebias marmoratus</name>
    <name type="common">Mangrove killifish</name>
    <name type="synonym">Rivulus marmoratus</name>
    <dbReference type="NCBI Taxonomy" id="37003"/>
    <lineage>
        <taxon>Eukaryota</taxon>
        <taxon>Metazoa</taxon>
        <taxon>Chordata</taxon>
        <taxon>Craniata</taxon>
        <taxon>Vertebrata</taxon>
        <taxon>Euteleostomi</taxon>
        <taxon>Actinopterygii</taxon>
        <taxon>Neopterygii</taxon>
        <taxon>Teleostei</taxon>
        <taxon>Neoteleostei</taxon>
        <taxon>Acanthomorphata</taxon>
        <taxon>Ovalentaria</taxon>
        <taxon>Atherinomorphae</taxon>
        <taxon>Cyprinodontiformes</taxon>
        <taxon>Rivulidae</taxon>
        <taxon>Kryptolebias</taxon>
    </lineage>
</organism>
<dbReference type="GO" id="GO:0000981">
    <property type="term" value="F:DNA-binding transcription factor activity, RNA polymerase II-specific"/>
    <property type="evidence" value="ECO:0007669"/>
    <property type="project" value="InterPro"/>
</dbReference>
<evidence type="ECO:0000259" key="11">
    <source>
        <dbReference type="PROSITE" id="PS50071"/>
    </source>
</evidence>
<dbReference type="GO" id="GO:0005634">
    <property type="term" value="C:nucleus"/>
    <property type="evidence" value="ECO:0007669"/>
    <property type="project" value="UniProtKB-SubCell"/>
</dbReference>
<evidence type="ECO:0000256" key="8">
    <source>
        <dbReference type="PROSITE-ProRule" id="PRU00108"/>
    </source>
</evidence>
<dbReference type="OMA" id="HMTCGFS"/>
<evidence type="ECO:0000256" key="3">
    <source>
        <dbReference type="ARBA" id="ARBA00023015"/>
    </source>
</evidence>
<dbReference type="InterPro" id="IPR009057">
    <property type="entry name" value="Homeodomain-like_sf"/>
</dbReference>
<dbReference type="GeneID" id="108235211"/>
<dbReference type="CDD" id="cd00086">
    <property type="entry name" value="homeodomain"/>
    <property type="match status" value="1"/>
</dbReference>
<reference evidence="12" key="2">
    <citation type="submission" date="2025-09" db="UniProtKB">
        <authorList>
            <consortium name="Ensembl"/>
        </authorList>
    </citation>
    <scope>IDENTIFICATION</scope>
</reference>
<dbReference type="InterPro" id="IPR046327">
    <property type="entry name" value="HXA1/B1/D1"/>
</dbReference>
<evidence type="ECO:0000256" key="5">
    <source>
        <dbReference type="ARBA" id="ARBA00023155"/>
    </source>
</evidence>
<dbReference type="InterPro" id="IPR001356">
    <property type="entry name" value="HD"/>
</dbReference>
<evidence type="ECO:0000256" key="10">
    <source>
        <dbReference type="SAM" id="MobiDB-lite"/>
    </source>
</evidence>
<keyword evidence="3" id="KW-0805">Transcription regulation</keyword>
<keyword evidence="5 8" id="KW-0371">Homeobox</keyword>
<evidence type="ECO:0000313" key="12">
    <source>
        <dbReference type="Ensembl" id="ENSKMAP00000028161.1"/>
    </source>
</evidence>
<proteinExistence type="predicted"/>
<dbReference type="GO" id="GO:0000978">
    <property type="term" value="F:RNA polymerase II cis-regulatory region sequence-specific DNA binding"/>
    <property type="evidence" value="ECO:0007669"/>
    <property type="project" value="TreeGrafter"/>
</dbReference>
<evidence type="ECO:0000256" key="9">
    <source>
        <dbReference type="RuleBase" id="RU000682"/>
    </source>
</evidence>
<reference evidence="12" key="1">
    <citation type="submission" date="2025-08" db="UniProtKB">
        <authorList>
            <consortium name="Ensembl"/>
        </authorList>
    </citation>
    <scope>IDENTIFICATION</scope>
</reference>
<keyword evidence="4 8" id="KW-0238">DNA-binding</keyword>
<keyword evidence="7 8" id="KW-0539">Nucleus</keyword>
<feature type="region of interest" description="Disordered" evidence="10">
    <location>
        <begin position="269"/>
        <end position="308"/>
    </location>
</feature>
<comment type="subcellular location">
    <subcellularLocation>
        <location evidence="1 8 9">Nucleus</location>
    </subcellularLocation>
</comment>
<keyword evidence="2" id="KW-0217">Developmental protein</keyword>
<dbReference type="InterPro" id="IPR017970">
    <property type="entry name" value="Homeobox_CS"/>
</dbReference>
<evidence type="ECO:0000256" key="6">
    <source>
        <dbReference type="ARBA" id="ARBA00023163"/>
    </source>
</evidence>
<dbReference type="SMART" id="SM00389">
    <property type="entry name" value="HOX"/>
    <property type="match status" value="1"/>
</dbReference>
<dbReference type="PANTHER" id="PTHR45946">
    <property type="entry name" value="HOMEOBOX PROTEIN ROUGH-RELATED"/>
    <property type="match status" value="1"/>
</dbReference>
<evidence type="ECO:0000256" key="2">
    <source>
        <dbReference type="ARBA" id="ARBA00022473"/>
    </source>
</evidence>
<keyword evidence="13" id="KW-1185">Reference proteome</keyword>
<dbReference type="PANTHER" id="PTHR45946:SF5">
    <property type="entry name" value="HOMEOBOX PROTEIN HOX-B1"/>
    <property type="match status" value="1"/>
</dbReference>
<dbReference type="AlphaFoldDB" id="A0A3Q3BFJ8"/>
<evidence type="ECO:0000256" key="1">
    <source>
        <dbReference type="ARBA" id="ARBA00004123"/>
    </source>
</evidence>
<accession>A0A3Q3BFJ8</accession>
<dbReference type="SUPFAM" id="SSF46689">
    <property type="entry name" value="Homeodomain-like"/>
    <property type="match status" value="1"/>
</dbReference>
<feature type="domain" description="Homeobox" evidence="11">
    <location>
        <begin position="219"/>
        <end position="273"/>
    </location>
</feature>
<evidence type="ECO:0000256" key="7">
    <source>
        <dbReference type="ARBA" id="ARBA00023242"/>
    </source>
</evidence>
<dbReference type="RefSeq" id="XP_017270538.1">
    <property type="nucleotide sequence ID" value="XM_017415049.3"/>
</dbReference>
<dbReference type="Ensembl" id="ENSKMAT00000028514.1">
    <property type="protein sequence ID" value="ENSKMAP00000028161.1"/>
    <property type="gene ID" value="ENSKMAG00000020886.1"/>
</dbReference>
<feature type="DNA-binding region" description="Homeobox" evidence="8">
    <location>
        <begin position="221"/>
        <end position="274"/>
    </location>
</feature>
<sequence>MVVVVGGGKVIMTSYHELTAEGETSPLLTDSCRAEEVRNLDLLGAGTTHPELCGPQEEETLEVDAASGFYSPYLTLCTHLDSPPLPPPPPPPPQCEPLGGFSTPASSRVPWRCRAQGSPGRGDSNNNNKEPQQFPLEPHGEEIHNSLNNDPKFHFPVENSDCKGAEGRKKTFEWMRVKRSQHRAARTHVTSGFSVVASQLGDLGFCSEGRHHAGAGPLRTSYSTRQLTELEKEFHFSKYLTRARRVEVARALQLSETQVKVWFQNRRMKQKKLQRDGLLSDPRPSAAEDPHSTLPPPHQGPLLKHLSS</sequence>
<dbReference type="Pfam" id="PF00046">
    <property type="entry name" value="Homeodomain"/>
    <property type="match status" value="1"/>
</dbReference>
<dbReference type="STRING" id="37003.ENSKMAP00000028161"/>
<name>A0A3Q3BFJ8_KRYMA</name>
<dbReference type="GeneTree" id="ENSGT00940000161892"/>
<dbReference type="OrthoDB" id="6159439at2759"/>
<dbReference type="PROSITE" id="PS50071">
    <property type="entry name" value="HOMEOBOX_2"/>
    <property type="match status" value="1"/>
</dbReference>
<dbReference type="Gene3D" id="1.10.10.60">
    <property type="entry name" value="Homeodomain-like"/>
    <property type="match status" value="1"/>
</dbReference>